<dbReference type="EMBL" id="AGNL01044465">
    <property type="protein sequence ID" value="EJK49749.1"/>
    <property type="molecule type" value="Genomic_DNA"/>
</dbReference>
<evidence type="ECO:0000256" key="1">
    <source>
        <dbReference type="SAM" id="MobiDB-lite"/>
    </source>
</evidence>
<gene>
    <name evidence="2" type="ORF">THAOC_31341</name>
</gene>
<comment type="caution">
    <text evidence="2">The sequence shown here is derived from an EMBL/GenBank/DDBJ whole genome shotgun (WGS) entry which is preliminary data.</text>
</comment>
<protein>
    <submittedName>
        <fullName evidence="2">Uncharacterized protein</fullName>
    </submittedName>
</protein>
<feature type="region of interest" description="Disordered" evidence="1">
    <location>
        <begin position="132"/>
        <end position="163"/>
    </location>
</feature>
<reference evidence="2 3" key="1">
    <citation type="journal article" date="2012" name="Genome Biol.">
        <title>Genome and low-iron response of an oceanic diatom adapted to chronic iron limitation.</title>
        <authorList>
            <person name="Lommer M."/>
            <person name="Specht M."/>
            <person name="Roy A.S."/>
            <person name="Kraemer L."/>
            <person name="Andreson R."/>
            <person name="Gutowska M.A."/>
            <person name="Wolf J."/>
            <person name="Bergner S.V."/>
            <person name="Schilhabel M.B."/>
            <person name="Klostermeier U.C."/>
            <person name="Beiko R.G."/>
            <person name="Rosenstiel P."/>
            <person name="Hippler M."/>
            <person name="Laroche J."/>
        </authorList>
    </citation>
    <scope>NUCLEOTIDE SEQUENCE [LARGE SCALE GENOMIC DNA]</scope>
    <source>
        <strain evidence="2 3">CCMP1005</strain>
    </source>
</reference>
<organism evidence="2 3">
    <name type="scientific">Thalassiosira oceanica</name>
    <name type="common">Marine diatom</name>
    <dbReference type="NCBI Taxonomy" id="159749"/>
    <lineage>
        <taxon>Eukaryota</taxon>
        <taxon>Sar</taxon>
        <taxon>Stramenopiles</taxon>
        <taxon>Ochrophyta</taxon>
        <taxon>Bacillariophyta</taxon>
        <taxon>Coscinodiscophyceae</taxon>
        <taxon>Thalassiosirophycidae</taxon>
        <taxon>Thalassiosirales</taxon>
        <taxon>Thalassiosiraceae</taxon>
        <taxon>Thalassiosira</taxon>
    </lineage>
</organism>
<sequence length="388" mass="40966">PTSNPSPFPSSPPTVHPFTGYEGVGSGNGECTDANGSLYSYVQYTSVATPGNCATKCSDLGLSNQVGLGSSTADICHCYFDGTAPTVGVADQTSQNNGSGPIAGVNNSTGWQCYRLVTYVKSQHWAISEADDVPANDVPADDFQTNDESANDVPAHDESANDVQANDKQSQLFRPAQPTTSSAPALDATFDAQMTAPKCSGLTSACTAPASLLQGTAANNEPNQLGVRASNTIDNCRDGTSGTYNTDESIEWLSIVSVDPKTDQPWELPLRVGGRAKIITGLHAYLVGNSDPSNDYADFYYSTDVDPPNWSLLGTKRLARGEVDFYGFGTFESEPFTILDSSQSIHAIRVDFRYNGNPSANACTGGSWADTDDLAFYVAPNAPATTPL</sequence>
<proteinExistence type="predicted"/>
<keyword evidence="3" id="KW-1185">Reference proteome</keyword>
<evidence type="ECO:0000313" key="2">
    <source>
        <dbReference type="EMBL" id="EJK49749.1"/>
    </source>
</evidence>
<dbReference type="AlphaFoldDB" id="K0RBX2"/>
<dbReference type="Proteomes" id="UP000266841">
    <property type="component" value="Unassembled WGS sequence"/>
</dbReference>
<evidence type="ECO:0000313" key="3">
    <source>
        <dbReference type="Proteomes" id="UP000266841"/>
    </source>
</evidence>
<name>K0RBX2_THAOC</name>
<accession>K0RBX2</accession>
<feature type="non-terminal residue" evidence="2">
    <location>
        <position position="1"/>
    </location>
</feature>